<evidence type="ECO:0000256" key="1">
    <source>
        <dbReference type="ARBA" id="ARBA00023125"/>
    </source>
</evidence>
<keyword evidence="1 2" id="KW-0238">DNA-binding</keyword>
<dbReference type="AlphaFoldDB" id="A0A387H9I4"/>
<protein>
    <submittedName>
        <fullName evidence="5">HTH-type transcriptional regulator BetI</fullName>
    </submittedName>
</protein>
<dbReference type="RefSeq" id="WP_120721435.1">
    <property type="nucleotide sequence ID" value="NZ_CP032698.1"/>
</dbReference>
<feature type="region of interest" description="Disordered" evidence="3">
    <location>
        <begin position="174"/>
        <end position="193"/>
    </location>
</feature>
<dbReference type="InterPro" id="IPR041583">
    <property type="entry name" value="TetR_C_31"/>
</dbReference>
<evidence type="ECO:0000313" key="5">
    <source>
        <dbReference type="EMBL" id="AYG80496.1"/>
    </source>
</evidence>
<dbReference type="Gene3D" id="1.10.357.10">
    <property type="entry name" value="Tetracycline Repressor, domain 2"/>
    <property type="match status" value="1"/>
</dbReference>
<dbReference type="GO" id="GO:0003700">
    <property type="term" value="F:DNA-binding transcription factor activity"/>
    <property type="evidence" value="ECO:0007669"/>
    <property type="project" value="TreeGrafter"/>
</dbReference>
<reference evidence="5 6" key="1">
    <citation type="submission" date="2018-10" db="EMBL/GenBank/DDBJ databases">
        <title>Relationship between Morphology and Antimicrobial Activity in Streptomyces.</title>
        <authorList>
            <person name="Kang H.J."/>
            <person name="Kim S.B."/>
        </authorList>
    </citation>
    <scope>NUCLEOTIDE SEQUENCE [LARGE SCALE GENOMIC DNA]</scope>
    <source>
        <strain evidence="5 6">BH38</strain>
    </source>
</reference>
<dbReference type="EMBL" id="CP032698">
    <property type="protein sequence ID" value="AYG80496.1"/>
    <property type="molecule type" value="Genomic_DNA"/>
</dbReference>
<dbReference type="Pfam" id="PF00440">
    <property type="entry name" value="TetR_N"/>
    <property type="match status" value="1"/>
</dbReference>
<dbReference type="GO" id="GO:0000976">
    <property type="term" value="F:transcription cis-regulatory region binding"/>
    <property type="evidence" value="ECO:0007669"/>
    <property type="project" value="TreeGrafter"/>
</dbReference>
<evidence type="ECO:0000256" key="3">
    <source>
        <dbReference type="SAM" id="MobiDB-lite"/>
    </source>
</evidence>
<dbReference type="PROSITE" id="PS50977">
    <property type="entry name" value="HTH_TETR_2"/>
    <property type="match status" value="1"/>
</dbReference>
<dbReference type="PANTHER" id="PTHR30055:SF231">
    <property type="entry name" value="TRANSCRIPTIONAL REGULATORY PROTEIN (PROBABLY DEOR-FAMILY)-RELATED"/>
    <property type="match status" value="1"/>
</dbReference>
<accession>A0A387H9I4</accession>
<gene>
    <name evidence="5" type="primary">betI_8</name>
    <name evidence="5" type="ORF">DWB77_02631</name>
</gene>
<dbReference type="Pfam" id="PF17940">
    <property type="entry name" value="TetR_C_31"/>
    <property type="match status" value="1"/>
</dbReference>
<dbReference type="InterPro" id="IPR001647">
    <property type="entry name" value="HTH_TetR"/>
</dbReference>
<dbReference type="OrthoDB" id="7506349at2"/>
<organism evidence="5 6">
    <name type="scientific">Streptomyces hundungensis</name>
    <dbReference type="NCBI Taxonomy" id="1077946"/>
    <lineage>
        <taxon>Bacteria</taxon>
        <taxon>Bacillati</taxon>
        <taxon>Actinomycetota</taxon>
        <taxon>Actinomycetes</taxon>
        <taxon>Kitasatosporales</taxon>
        <taxon>Streptomycetaceae</taxon>
        <taxon>Streptomyces</taxon>
    </lineage>
</organism>
<name>A0A387H9I4_9ACTN</name>
<dbReference type="Proteomes" id="UP000271554">
    <property type="component" value="Chromosome"/>
</dbReference>
<feature type="DNA-binding region" description="H-T-H motif" evidence="2">
    <location>
        <begin position="28"/>
        <end position="47"/>
    </location>
</feature>
<evidence type="ECO:0000313" key="6">
    <source>
        <dbReference type="Proteomes" id="UP000271554"/>
    </source>
</evidence>
<dbReference type="KEGG" id="shun:DWB77_02631"/>
<dbReference type="SUPFAM" id="SSF46689">
    <property type="entry name" value="Homeodomain-like"/>
    <property type="match status" value="1"/>
</dbReference>
<evidence type="ECO:0000259" key="4">
    <source>
        <dbReference type="PROSITE" id="PS50977"/>
    </source>
</evidence>
<sequence length="210" mass="22858">MVRNPERRTALVDSAIEVLAREGARGLTFRAVDAEAGVPAGTSSNYFSSRDDLFTQAGRHIHVRMAPDPAEVAEAMRPGPSRELVASLTHWVVRRMTAERTGYLAMLELRLEATRRPALRAELTRALRADLEANIRFHVDSGLPGDADTVRLLYLAVNGLLVEAFTLPGMFGEEETAEQSSTEGELAGSGSPDPGIARLVRLIVDRIVPT</sequence>
<evidence type="ECO:0000256" key="2">
    <source>
        <dbReference type="PROSITE-ProRule" id="PRU00335"/>
    </source>
</evidence>
<feature type="domain" description="HTH tetR-type" evidence="4">
    <location>
        <begin position="5"/>
        <end position="65"/>
    </location>
</feature>
<proteinExistence type="predicted"/>
<dbReference type="InterPro" id="IPR050109">
    <property type="entry name" value="HTH-type_TetR-like_transc_reg"/>
</dbReference>
<dbReference type="PANTHER" id="PTHR30055">
    <property type="entry name" value="HTH-TYPE TRANSCRIPTIONAL REGULATOR RUTR"/>
    <property type="match status" value="1"/>
</dbReference>
<dbReference type="InterPro" id="IPR009057">
    <property type="entry name" value="Homeodomain-like_sf"/>
</dbReference>
<keyword evidence="6" id="KW-1185">Reference proteome</keyword>